<protein>
    <submittedName>
        <fullName evidence="2">Uncharacterized protein</fullName>
    </submittedName>
</protein>
<feature type="region of interest" description="Disordered" evidence="1">
    <location>
        <begin position="148"/>
        <end position="264"/>
    </location>
</feature>
<feature type="compositionally biased region" description="Basic residues" evidence="1">
    <location>
        <begin position="231"/>
        <end position="250"/>
    </location>
</feature>
<dbReference type="GeneID" id="36325929"/>
<dbReference type="OrthoDB" id="10609990at2759"/>
<accession>A0A1X6MXM1</accession>
<reference evidence="2 3" key="1">
    <citation type="submission" date="2017-04" db="EMBL/GenBank/DDBJ databases">
        <title>Genome Sequence of the Model Brown-Rot Fungus Postia placenta SB12.</title>
        <authorList>
            <consortium name="DOE Joint Genome Institute"/>
            <person name="Gaskell J."/>
            <person name="Kersten P."/>
            <person name="Larrondo L.F."/>
            <person name="Canessa P."/>
            <person name="Martinez D."/>
            <person name="Hibbett D."/>
            <person name="Schmoll M."/>
            <person name="Kubicek C.P."/>
            <person name="Martinez A.T."/>
            <person name="Yadav J."/>
            <person name="Master E."/>
            <person name="Magnuson J.K."/>
            <person name="James T."/>
            <person name="Yaver D."/>
            <person name="Berka R."/>
            <person name="Labutti K."/>
            <person name="Lipzen A."/>
            <person name="Aerts A."/>
            <person name="Barry K."/>
            <person name="Henrissat B."/>
            <person name="Blanchette R."/>
            <person name="Grigoriev I."/>
            <person name="Cullen D."/>
        </authorList>
    </citation>
    <scope>NUCLEOTIDE SEQUENCE [LARGE SCALE GENOMIC DNA]</scope>
    <source>
        <strain evidence="2 3">MAD-698-R-SB12</strain>
    </source>
</reference>
<feature type="compositionally biased region" description="Low complexity" evidence="1">
    <location>
        <begin position="33"/>
        <end position="43"/>
    </location>
</feature>
<dbReference type="AlphaFoldDB" id="A0A1X6MXM1"/>
<name>A0A1X6MXM1_9APHY</name>
<sequence length="264" mass="28498">MRQEEIHGDASARIQHDRREPCDAPAGIHDSPSEPYSAAAYRPAPAPRPGKPLRLATHSTFGSLRPPRPAASPPGSVFTDYPENARIPLPRLTRGARSAHCAERRQTTFHVRAGAPSGGVLAPVARTARLASAGSVPVVARIIACPLPVTRPSSPRPPPPRFTAQPTQTPVASPHAIHRPRVSSPDSHPRHPPTRTRDMLSLAAASPSDSHPRRRLTRQIVADDAGARCTGGRRRRHSRPRHPGHMHPRRCGPDEALAPDSQRG</sequence>
<dbReference type="Proteomes" id="UP000194127">
    <property type="component" value="Unassembled WGS sequence"/>
</dbReference>
<feature type="region of interest" description="Disordered" evidence="1">
    <location>
        <begin position="1"/>
        <end position="83"/>
    </location>
</feature>
<keyword evidence="3" id="KW-1185">Reference proteome</keyword>
<gene>
    <name evidence="2" type="ORF">POSPLADRAFT_1057946</name>
</gene>
<evidence type="ECO:0000256" key="1">
    <source>
        <dbReference type="SAM" id="MobiDB-lite"/>
    </source>
</evidence>
<feature type="compositionally biased region" description="Basic and acidic residues" evidence="1">
    <location>
        <begin position="1"/>
        <end position="22"/>
    </location>
</feature>
<dbReference type="RefSeq" id="XP_024337796.1">
    <property type="nucleotide sequence ID" value="XM_024480979.1"/>
</dbReference>
<organism evidence="2 3">
    <name type="scientific">Postia placenta MAD-698-R-SB12</name>
    <dbReference type="NCBI Taxonomy" id="670580"/>
    <lineage>
        <taxon>Eukaryota</taxon>
        <taxon>Fungi</taxon>
        <taxon>Dikarya</taxon>
        <taxon>Basidiomycota</taxon>
        <taxon>Agaricomycotina</taxon>
        <taxon>Agaricomycetes</taxon>
        <taxon>Polyporales</taxon>
        <taxon>Adustoporiaceae</taxon>
        <taxon>Rhodonia</taxon>
    </lineage>
</organism>
<proteinExistence type="predicted"/>
<evidence type="ECO:0000313" key="2">
    <source>
        <dbReference type="EMBL" id="OSX61002.1"/>
    </source>
</evidence>
<dbReference type="EMBL" id="KZ110599">
    <property type="protein sequence ID" value="OSX61002.1"/>
    <property type="molecule type" value="Genomic_DNA"/>
</dbReference>
<evidence type="ECO:0000313" key="3">
    <source>
        <dbReference type="Proteomes" id="UP000194127"/>
    </source>
</evidence>